<dbReference type="EMBL" id="JADJZA010000006">
    <property type="protein sequence ID" value="MBK9297036.1"/>
    <property type="molecule type" value="Genomic_DNA"/>
</dbReference>
<keyword evidence="1" id="KW-0472">Membrane</keyword>
<protein>
    <submittedName>
        <fullName evidence="2">K(+)-transporting ATPase subunit F</fullName>
    </submittedName>
</protein>
<dbReference type="InterPro" id="IPR011726">
    <property type="entry name" value="KdpF"/>
</dbReference>
<dbReference type="NCBIfam" id="TIGR02115">
    <property type="entry name" value="potass_kdpF"/>
    <property type="match status" value="1"/>
</dbReference>
<evidence type="ECO:0000256" key="1">
    <source>
        <dbReference type="SAM" id="Phobius"/>
    </source>
</evidence>
<accession>A0A936NDH8</accession>
<feature type="transmembrane region" description="Helical" evidence="1">
    <location>
        <begin position="6"/>
        <end position="25"/>
    </location>
</feature>
<dbReference type="GO" id="GO:0005886">
    <property type="term" value="C:plasma membrane"/>
    <property type="evidence" value="ECO:0007669"/>
    <property type="project" value="InterPro"/>
</dbReference>
<comment type="caution">
    <text evidence="2">The sequence shown here is derived from an EMBL/GenBank/DDBJ whole genome shotgun (WGS) entry which is preliminary data.</text>
</comment>
<proteinExistence type="predicted"/>
<keyword evidence="1" id="KW-0812">Transmembrane</keyword>
<reference evidence="2 3" key="1">
    <citation type="submission" date="2020-10" db="EMBL/GenBank/DDBJ databases">
        <title>Connecting structure to function with the recovery of over 1000 high-quality activated sludge metagenome-assembled genomes encoding full-length rRNA genes using long-read sequencing.</title>
        <authorList>
            <person name="Singleton C.M."/>
            <person name="Petriglieri F."/>
            <person name="Kristensen J.M."/>
            <person name="Kirkegaard R.H."/>
            <person name="Michaelsen T.Y."/>
            <person name="Andersen M.H."/>
            <person name="Karst S.M."/>
            <person name="Dueholm M.S."/>
            <person name="Nielsen P.H."/>
            <person name="Albertsen M."/>
        </authorList>
    </citation>
    <scope>NUCLEOTIDE SEQUENCE [LARGE SCALE GENOMIC DNA]</scope>
    <source>
        <strain evidence="2">Lyne_18-Q3-R50-59_MAXAC.006</strain>
    </source>
</reference>
<dbReference type="Pfam" id="PF09604">
    <property type="entry name" value="Potass_KdpF"/>
    <property type="match status" value="1"/>
</dbReference>
<name>A0A936NDH8_9ACTN</name>
<dbReference type="GO" id="GO:0008556">
    <property type="term" value="F:P-type potassium transmembrane transporter activity"/>
    <property type="evidence" value="ECO:0007669"/>
    <property type="project" value="InterPro"/>
</dbReference>
<keyword evidence="1" id="KW-1133">Transmembrane helix</keyword>
<sequence length="29" mass="3236">MNLESIAGLVIAAGLFVYLVVTLIWPERF</sequence>
<evidence type="ECO:0000313" key="3">
    <source>
        <dbReference type="Proteomes" id="UP000727993"/>
    </source>
</evidence>
<gene>
    <name evidence="2" type="primary">kdpF</name>
    <name evidence="2" type="ORF">IPN02_09410</name>
</gene>
<dbReference type="Proteomes" id="UP000727993">
    <property type="component" value="Unassembled WGS sequence"/>
</dbReference>
<organism evidence="2 3">
    <name type="scientific">Candidatus Neomicrothrix subdominans</name>
    <dbReference type="NCBI Taxonomy" id="2954438"/>
    <lineage>
        <taxon>Bacteria</taxon>
        <taxon>Bacillati</taxon>
        <taxon>Actinomycetota</taxon>
        <taxon>Acidimicrobiia</taxon>
        <taxon>Acidimicrobiales</taxon>
        <taxon>Microthrixaceae</taxon>
        <taxon>Candidatus Neomicrothrix</taxon>
    </lineage>
</organism>
<evidence type="ECO:0000313" key="2">
    <source>
        <dbReference type="EMBL" id="MBK9297036.1"/>
    </source>
</evidence>
<dbReference type="AlphaFoldDB" id="A0A936NDH8"/>